<name>A0ACD0NU47_9BASI</name>
<protein>
    <submittedName>
        <fullName evidence="1">Uncharacterized protein</fullName>
    </submittedName>
</protein>
<dbReference type="EMBL" id="KZ820063">
    <property type="protein sequence ID" value="PWN49352.1"/>
    <property type="molecule type" value="Genomic_DNA"/>
</dbReference>
<sequence length="410" mass="44359">MLCGKTSSSIFGRLVILLLASTSSLFAQIEKGVIPSSTSSDLVSKTSSTTLPSDLPTWTGGVPSNSGSTTVVNSSSSNPLISTTSSFNPANVSQTDSSIQTPIELILGPLGTCFTDEVGRKRCQTAKLFQVYDYSPIRNRSLLLEAGAISQPNSTTTSESSDPTLGLPQNLGRTRSITLLSLVLVHTSTLFSTALPKVLIRIDRKSSGEESMSKWEEPGERRRWLFRLQSFSNLLILTSALVQIILGLSLRVKVGDGVRDFNQGQVASAVEGQTVWNAKVGNRAFGLVWFSTILLVLTWWLRRRELRRGRDLDRARIDVQSLLLRKGLTTRECPGRGDPQGSGSMIQISTQEDPSLPPYNETKSGRSPNLVGGGDPKIDPTTSSPFGIGGEIVEGLSWRLVGDQSGRVYN</sequence>
<reference evidence="1 2" key="1">
    <citation type="journal article" date="2018" name="Mol. Biol. Evol.">
        <title>Broad Genomic Sampling Reveals a Smut Pathogenic Ancestry of the Fungal Clade Ustilaginomycotina.</title>
        <authorList>
            <person name="Kijpornyongpan T."/>
            <person name="Mondo S.J."/>
            <person name="Barry K."/>
            <person name="Sandor L."/>
            <person name="Lee J."/>
            <person name="Lipzen A."/>
            <person name="Pangilinan J."/>
            <person name="LaButti K."/>
            <person name="Hainaut M."/>
            <person name="Henrissat B."/>
            <person name="Grigoriev I.V."/>
            <person name="Spatafora J.W."/>
            <person name="Aime M.C."/>
        </authorList>
    </citation>
    <scope>NUCLEOTIDE SEQUENCE [LARGE SCALE GENOMIC DNA]</scope>
    <source>
        <strain evidence="1 2">SA 807</strain>
    </source>
</reference>
<proteinExistence type="predicted"/>
<organism evidence="1 2">
    <name type="scientific">Violaceomyces palustris</name>
    <dbReference type="NCBI Taxonomy" id="1673888"/>
    <lineage>
        <taxon>Eukaryota</taxon>
        <taxon>Fungi</taxon>
        <taxon>Dikarya</taxon>
        <taxon>Basidiomycota</taxon>
        <taxon>Ustilaginomycotina</taxon>
        <taxon>Ustilaginomycetes</taxon>
        <taxon>Violaceomycetales</taxon>
        <taxon>Violaceomycetaceae</taxon>
        <taxon>Violaceomyces</taxon>
    </lineage>
</organism>
<evidence type="ECO:0000313" key="1">
    <source>
        <dbReference type="EMBL" id="PWN49352.1"/>
    </source>
</evidence>
<keyword evidence="2" id="KW-1185">Reference proteome</keyword>
<accession>A0ACD0NU47</accession>
<dbReference type="Proteomes" id="UP000245626">
    <property type="component" value="Unassembled WGS sequence"/>
</dbReference>
<evidence type="ECO:0000313" key="2">
    <source>
        <dbReference type="Proteomes" id="UP000245626"/>
    </source>
</evidence>
<gene>
    <name evidence="1" type="ORF">IE53DRAFT_388448</name>
</gene>